<gene>
    <name evidence="2" type="ORF">ZHD862_LOCUS4521</name>
</gene>
<reference evidence="2" key="1">
    <citation type="submission" date="2021-02" db="EMBL/GenBank/DDBJ databases">
        <authorList>
            <person name="Nowell W R."/>
        </authorList>
    </citation>
    <scope>NUCLEOTIDE SEQUENCE</scope>
</reference>
<feature type="transmembrane region" description="Helical" evidence="1">
    <location>
        <begin position="117"/>
        <end position="142"/>
    </location>
</feature>
<evidence type="ECO:0000313" key="3">
    <source>
        <dbReference type="Proteomes" id="UP000663864"/>
    </source>
</evidence>
<dbReference type="Proteomes" id="UP000663864">
    <property type="component" value="Unassembled WGS sequence"/>
</dbReference>
<proteinExistence type="predicted"/>
<keyword evidence="1" id="KW-0472">Membrane</keyword>
<keyword evidence="1" id="KW-0812">Transmembrane</keyword>
<comment type="caution">
    <text evidence="2">The sequence shown here is derived from an EMBL/GenBank/DDBJ whole genome shotgun (WGS) entry which is preliminary data.</text>
</comment>
<feature type="transmembrane region" description="Helical" evidence="1">
    <location>
        <begin position="82"/>
        <end position="102"/>
    </location>
</feature>
<sequence>MNRCDRLIALCGSILGILALIVACTALSSRNWEKETNIDYFHSSSKYNQLHLSRIMSIFSLIFTFIGIITSSFMIIKHFWKYWNLLAPGAYLLASLTLLLAMCEASRLMHHNGWPSYIYGISFSLLLLATQIMAALSGKLIFSYQSL</sequence>
<dbReference type="AlphaFoldDB" id="A0A813VYG4"/>
<feature type="transmembrane region" description="Helical" evidence="1">
    <location>
        <begin position="52"/>
        <end position="75"/>
    </location>
</feature>
<name>A0A813VYG4_9BILA</name>
<protein>
    <submittedName>
        <fullName evidence="2">Uncharacterized protein</fullName>
    </submittedName>
</protein>
<accession>A0A813VYG4</accession>
<dbReference type="EMBL" id="CAJNOT010000110">
    <property type="protein sequence ID" value="CAF0843886.1"/>
    <property type="molecule type" value="Genomic_DNA"/>
</dbReference>
<dbReference type="PROSITE" id="PS51257">
    <property type="entry name" value="PROKAR_LIPOPROTEIN"/>
    <property type="match status" value="1"/>
</dbReference>
<keyword evidence="1" id="KW-1133">Transmembrane helix</keyword>
<organism evidence="2 3">
    <name type="scientific">Rotaria sordida</name>
    <dbReference type="NCBI Taxonomy" id="392033"/>
    <lineage>
        <taxon>Eukaryota</taxon>
        <taxon>Metazoa</taxon>
        <taxon>Spiralia</taxon>
        <taxon>Gnathifera</taxon>
        <taxon>Rotifera</taxon>
        <taxon>Eurotatoria</taxon>
        <taxon>Bdelloidea</taxon>
        <taxon>Philodinida</taxon>
        <taxon>Philodinidae</taxon>
        <taxon>Rotaria</taxon>
    </lineage>
</organism>
<evidence type="ECO:0000313" key="2">
    <source>
        <dbReference type="EMBL" id="CAF0843886.1"/>
    </source>
</evidence>
<evidence type="ECO:0000256" key="1">
    <source>
        <dbReference type="SAM" id="Phobius"/>
    </source>
</evidence>